<proteinExistence type="predicted"/>
<gene>
    <name evidence="1" type="ORF">DW172_03115</name>
</gene>
<protein>
    <submittedName>
        <fullName evidence="1">Uncharacterized protein</fullName>
    </submittedName>
</protein>
<evidence type="ECO:0000313" key="1">
    <source>
        <dbReference type="EMBL" id="RHI25686.1"/>
    </source>
</evidence>
<comment type="caution">
    <text evidence="1">The sequence shown here is derived from an EMBL/GenBank/DDBJ whole genome shotgun (WGS) entry which is preliminary data.</text>
</comment>
<accession>A0A414ZR11</accession>
<dbReference type="AlphaFoldDB" id="A0A414ZR11"/>
<dbReference type="Proteomes" id="UP000285865">
    <property type="component" value="Unassembled WGS sequence"/>
</dbReference>
<dbReference type="RefSeq" id="WP_118257162.1">
    <property type="nucleotide sequence ID" value="NZ_QRKN01000001.1"/>
</dbReference>
<organism evidence="1 2">
    <name type="scientific">Agathobacter rectalis</name>
    <dbReference type="NCBI Taxonomy" id="39491"/>
    <lineage>
        <taxon>Bacteria</taxon>
        <taxon>Bacillati</taxon>
        <taxon>Bacillota</taxon>
        <taxon>Clostridia</taxon>
        <taxon>Lachnospirales</taxon>
        <taxon>Lachnospiraceae</taxon>
        <taxon>Agathobacter</taxon>
    </lineage>
</organism>
<reference evidence="1 2" key="1">
    <citation type="submission" date="2018-08" db="EMBL/GenBank/DDBJ databases">
        <title>A genome reference for cultivated species of the human gut microbiota.</title>
        <authorList>
            <person name="Zou Y."/>
            <person name="Xue W."/>
            <person name="Luo G."/>
        </authorList>
    </citation>
    <scope>NUCLEOTIDE SEQUENCE [LARGE SCALE GENOMIC DNA]</scope>
    <source>
        <strain evidence="1 2">AM16-11</strain>
    </source>
</reference>
<name>A0A414ZR11_9FIRM</name>
<evidence type="ECO:0000313" key="2">
    <source>
        <dbReference type="Proteomes" id="UP000285865"/>
    </source>
</evidence>
<sequence>MEYREINFCCGWTIERAVKELHERAKDGNKYCGEFNENKLTSDMSLDDAYMLCIGKTFDEFNKEQEESRQRLIREEEEHKRKIPELSKYWIEEGHKVLSKDKWNMWDKCVPIRLNDLYRGMELGQCLDIIKTVKEKSIQDGIEIMKNQGHSGMSWGLMKSMIREFCDCGNEFLEQLGK</sequence>
<dbReference type="EMBL" id="QRKN01000001">
    <property type="protein sequence ID" value="RHI25686.1"/>
    <property type="molecule type" value="Genomic_DNA"/>
</dbReference>